<name>A0ABS1C8Y1_9FIRM</name>
<keyword evidence="1" id="KW-0472">Membrane</keyword>
<feature type="transmembrane region" description="Helical" evidence="1">
    <location>
        <begin position="35"/>
        <end position="51"/>
    </location>
</feature>
<evidence type="ECO:0000256" key="1">
    <source>
        <dbReference type="SAM" id="Phobius"/>
    </source>
</evidence>
<comment type="caution">
    <text evidence="2">The sequence shown here is derived from an EMBL/GenBank/DDBJ whole genome shotgun (WGS) entry which is preliminary data.</text>
</comment>
<sequence length="96" mass="11689">MRIHSYQIILVSTVFSIVIFNILKIKIFKKLDEFKIFLIFEIIFLIFGFTFNKFNRYLYDFKEFCPLDIDIYTSKIILIFIIFIANINIIKFLKNE</sequence>
<feature type="transmembrane region" description="Helical" evidence="1">
    <location>
        <begin position="71"/>
        <end position="90"/>
    </location>
</feature>
<keyword evidence="3" id="KW-1185">Reference proteome</keyword>
<feature type="transmembrane region" description="Helical" evidence="1">
    <location>
        <begin position="6"/>
        <end position="23"/>
    </location>
</feature>
<keyword evidence="1" id="KW-1133">Transmembrane helix</keyword>
<keyword evidence="1" id="KW-0812">Transmembrane</keyword>
<evidence type="ECO:0000313" key="2">
    <source>
        <dbReference type="EMBL" id="MBK1468569.1"/>
    </source>
</evidence>
<gene>
    <name evidence="2" type="ORF">IBJ83_04460</name>
</gene>
<evidence type="ECO:0000313" key="3">
    <source>
        <dbReference type="Proteomes" id="UP000823123"/>
    </source>
</evidence>
<dbReference type="EMBL" id="JACVDA010000010">
    <property type="protein sequence ID" value="MBK1468569.1"/>
    <property type="molecule type" value="Genomic_DNA"/>
</dbReference>
<organism evidence="2 3">
    <name type="scientific">Parvimonas parva</name>
    <dbReference type="NCBI Taxonomy" id="2769485"/>
    <lineage>
        <taxon>Bacteria</taxon>
        <taxon>Bacillati</taxon>
        <taxon>Bacillota</taxon>
        <taxon>Tissierellia</taxon>
        <taxon>Tissierellales</taxon>
        <taxon>Peptoniphilaceae</taxon>
        <taxon>Parvimonas</taxon>
    </lineage>
</organism>
<dbReference type="RefSeq" id="WP_201275539.1">
    <property type="nucleotide sequence ID" value="NZ_JACVDA010000010.1"/>
</dbReference>
<dbReference type="Proteomes" id="UP000823123">
    <property type="component" value="Unassembled WGS sequence"/>
</dbReference>
<proteinExistence type="predicted"/>
<accession>A0ABS1C8Y1</accession>
<reference evidence="2 3" key="1">
    <citation type="submission" date="2020-09" db="EMBL/GenBank/DDBJ databases">
        <title>Parvimonas S3374 sp. nov.</title>
        <authorList>
            <person name="Buhl M."/>
        </authorList>
    </citation>
    <scope>NUCLEOTIDE SEQUENCE [LARGE SCALE GENOMIC DNA]</scope>
    <source>
        <strain evidence="2 3">S3374</strain>
    </source>
</reference>
<protein>
    <submittedName>
        <fullName evidence="2">Uncharacterized protein</fullName>
    </submittedName>
</protein>